<feature type="signal peptide" evidence="1">
    <location>
        <begin position="1"/>
        <end position="26"/>
    </location>
</feature>
<gene>
    <name evidence="2" type="ORF">SAMN05444167_3569</name>
</gene>
<dbReference type="InterPro" id="IPR017853">
    <property type="entry name" value="GH"/>
</dbReference>
<evidence type="ECO:0000256" key="1">
    <source>
        <dbReference type="SAM" id="SignalP"/>
    </source>
</evidence>
<keyword evidence="1" id="KW-0732">Signal</keyword>
<sequence length="681" mass="76069">MSFCLHRTLRNLLLLAAPLAAASASAQTAAFQNCYARWSATELTVGNTHFERRWQIRNGHLYATSFQDRDAKKEWLAAPSRLSSPRIAGPQADATVAIHAETGRTNPVEAASLQLRIDIGSDQHLRMKIFPDATGIEEDFTAPANTSTQTDTPQTIATGKEAEANKAKKDNEPALDEFSLQPQHLRLTEVTLRDVTDTHNQLVSTREWMFMNNEEDILARGNIVYVEDVLSGAGLIFLKQSPLPDARAQQSLFDLRMMASDRTVRLTGAGYPFAVLAYSGGRSGRIRALHTYQRQLRVYEPQRDAAFLSNTWGDRNRDARINADFITKEIEAGAKLGVDAVQIDDGWQYGKSMNSAVKSGGVWSGFWANSSHFWDVDPQRFPQGLKPLVQQAATHHMKFGLWYAPDSSDDFANWQRDANRILELWRNEGVLYFKFDSIVMSTPTAEQHVQQMFDRILAESKGAITIDLDVTAGRRPGYFGMIEGGTTFVENRYTDFHRYYPHMTLRNLWQLSEFVDPIRLRMEFLNNTRNTQRYADDPLAPANYTPDALFASVMFSSPLGWFETSSLPPAYIASAAPVIATWKRERERLFRGNIQPIGNAPDGVAWTGFASTDADNKGGYLLLFREANSNAQWTTSLPIGIAANTKLTVLAGTGTATERDGAAAVTIAKPLGYVWLRFDSK</sequence>
<dbReference type="Pfam" id="PF02065">
    <property type="entry name" value="Melibiase"/>
    <property type="match status" value="1"/>
</dbReference>
<accession>A0A1G7PMN8</accession>
<proteinExistence type="predicted"/>
<evidence type="ECO:0000313" key="2">
    <source>
        <dbReference type="EMBL" id="SDF87682.1"/>
    </source>
</evidence>
<protein>
    <submittedName>
        <fullName evidence="2">Alpha-galactosidase</fullName>
    </submittedName>
</protein>
<dbReference type="Proteomes" id="UP000182427">
    <property type="component" value="Chromosome I"/>
</dbReference>
<dbReference type="EMBL" id="LT629690">
    <property type="protein sequence ID" value="SDF87682.1"/>
    <property type="molecule type" value="Genomic_DNA"/>
</dbReference>
<dbReference type="InterPro" id="IPR013785">
    <property type="entry name" value="Aldolase_TIM"/>
</dbReference>
<dbReference type="Gene3D" id="3.20.20.70">
    <property type="entry name" value="Aldolase class I"/>
    <property type="match status" value="1"/>
</dbReference>
<dbReference type="AlphaFoldDB" id="A0A1G7PMN8"/>
<name>A0A1G7PMN8_9BACT</name>
<feature type="chain" id="PRO_5009242267" evidence="1">
    <location>
        <begin position="27"/>
        <end position="681"/>
    </location>
</feature>
<dbReference type="SUPFAM" id="SSF51445">
    <property type="entry name" value="(Trans)glycosidases"/>
    <property type="match status" value="1"/>
</dbReference>
<reference evidence="3" key="1">
    <citation type="submission" date="2016-10" db="EMBL/GenBank/DDBJ databases">
        <authorList>
            <person name="Varghese N."/>
            <person name="Submissions S."/>
        </authorList>
    </citation>
    <scope>NUCLEOTIDE SEQUENCE [LARGE SCALE GENOMIC DNA]</scope>
    <source>
        <strain evidence="3">GAS232</strain>
    </source>
</reference>
<organism evidence="2 3">
    <name type="scientific">Terriglobus roseus</name>
    <dbReference type="NCBI Taxonomy" id="392734"/>
    <lineage>
        <taxon>Bacteria</taxon>
        <taxon>Pseudomonadati</taxon>
        <taxon>Acidobacteriota</taxon>
        <taxon>Terriglobia</taxon>
        <taxon>Terriglobales</taxon>
        <taxon>Acidobacteriaceae</taxon>
        <taxon>Terriglobus</taxon>
    </lineage>
</organism>
<keyword evidence="3" id="KW-1185">Reference proteome</keyword>
<evidence type="ECO:0000313" key="3">
    <source>
        <dbReference type="Proteomes" id="UP000182427"/>
    </source>
</evidence>